<dbReference type="EMBL" id="LRPO01000038">
    <property type="protein sequence ID" value="KWZ80938.1"/>
    <property type="molecule type" value="Genomic_DNA"/>
</dbReference>
<dbReference type="PATRIC" id="fig|1681.53.peg.1324"/>
<dbReference type="AlphaFoldDB" id="A0A133KN86"/>
<comment type="caution">
    <text evidence="1">The sequence shown here is derived from an EMBL/GenBank/DDBJ whole genome shotgun (WGS) entry which is preliminary data.</text>
</comment>
<sequence length="89" mass="9059">MPPLAGAVTERLGVVVALKPPVSRWLTAPASGGGSEANHFDAFARRSRASLISFSATVLQLRTAFGRLMVGSVAVASSHVAAGQLTGLS</sequence>
<proteinExistence type="predicted"/>
<dbReference type="Proteomes" id="UP000070092">
    <property type="component" value="Unassembled WGS sequence"/>
</dbReference>
<evidence type="ECO:0000313" key="2">
    <source>
        <dbReference type="Proteomes" id="UP000070092"/>
    </source>
</evidence>
<evidence type="ECO:0000313" key="1">
    <source>
        <dbReference type="EMBL" id="KWZ80938.1"/>
    </source>
</evidence>
<name>A0A133KN86_BIFBI</name>
<reference evidence="1 2" key="1">
    <citation type="submission" date="2016-01" db="EMBL/GenBank/DDBJ databases">
        <authorList>
            <person name="Oliw E.H."/>
        </authorList>
    </citation>
    <scope>NUCLEOTIDE SEQUENCE [LARGE SCALE GENOMIC DNA]</scope>
    <source>
        <strain evidence="1 2">MJR8628B</strain>
    </source>
</reference>
<protein>
    <submittedName>
        <fullName evidence="1">Uncharacterized protein</fullName>
    </submittedName>
</protein>
<organism evidence="1 2">
    <name type="scientific">Bifidobacterium bifidum</name>
    <dbReference type="NCBI Taxonomy" id="1681"/>
    <lineage>
        <taxon>Bacteria</taxon>
        <taxon>Bacillati</taxon>
        <taxon>Actinomycetota</taxon>
        <taxon>Actinomycetes</taxon>
        <taxon>Bifidobacteriales</taxon>
        <taxon>Bifidobacteriaceae</taxon>
        <taxon>Bifidobacterium</taxon>
    </lineage>
</organism>
<gene>
    <name evidence="1" type="ORF">HMPREF3196_01346</name>
</gene>
<accession>A0A133KN86</accession>